<accession>A0A381Q0B3</accession>
<organism evidence="1">
    <name type="scientific">marine metagenome</name>
    <dbReference type="NCBI Taxonomy" id="408172"/>
    <lineage>
        <taxon>unclassified sequences</taxon>
        <taxon>metagenomes</taxon>
        <taxon>ecological metagenomes</taxon>
    </lineage>
</organism>
<evidence type="ECO:0008006" key="2">
    <source>
        <dbReference type="Google" id="ProtNLM"/>
    </source>
</evidence>
<gene>
    <name evidence="1" type="ORF">METZ01_LOCUS25178</name>
</gene>
<proteinExistence type="predicted"/>
<feature type="non-terminal residue" evidence="1">
    <location>
        <position position="50"/>
    </location>
</feature>
<protein>
    <recommendedName>
        <fullName evidence="2">Toxin-antitoxin system HicB family antitoxin</fullName>
    </recommendedName>
</protein>
<dbReference type="EMBL" id="UINC01001149">
    <property type="protein sequence ID" value="SUZ72324.1"/>
    <property type="molecule type" value="Genomic_DNA"/>
</dbReference>
<evidence type="ECO:0000313" key="1">
    <source>
        <dbReference type="EMBL" id="SUZ72324.1"/>
    </source>
</evidence>
<name>A0A381Q0B3_9ZZZZ</name>
<sequence length="50" mass="5681">MGPRTGRPRTGRAPNISLRINPDAYYVARIEAVTARKTLGQWIEEAIREK</sequence>
<reference evidence="1" key="1">
    <citation type="submission" date="2018-05" db="EMBL/GenBank/DDBJ databases">
        <authorList>
            <person name="Lanie J.A."/>
            <person name="Ng W.-L."/>
            <person name="Kazmierczak K.M."/>
            <person name="Andrzejewski T.M."/>
            <person name="Davidsen T.M."/>
            <person name="Wayne K.J."/>
            <person name="Tettelin H."/>
            <person name="Glass J.I."/>
            <person name="Rusch D."/>
            <person name="Podicherti R."/>
            <person name="Tsui H.-C.T."/>
            <person name="Winkler M.E."/>
        </authorList>
    </citation>
    <scope>NUCLEOTIDE SEQUENCE</scope>
</reference>
<dbReference type="AlphaFoldDB" id="A0A381Q0B3"/>